<gene>
    <name evidence="2" type="ORF">EDB81DRAFT_760449</name>
</gene>
<dbReference type="Proteomes" id="UP000738349">
    <property type="component" value="Unassembled WGS sequence"/>
</dbReference>
<dbReference type="InterPro" id="IPR011333">
    <property type="entry name" value="SKP1/BTB/POZ_sf"/>
</dbReference>
<evidence type="ECO:0000313" key="2">
    <source>
        <dbReference type="EMBL" id="KAH7144077.1"/>
    </source>
</evidence>
<reference evidence="2" key="1">
    <citation type="journal article" date="2021" name="Nat. Commun.">
        <title>Genetic determinants of endophytism in the Arabidopsis root mycobiome.</title>
        <authorList>
            <person name="Mesny F."/>
            <person name="Miyauchi S."/>
            <person name="Thiergart T."/>
            <person name="Pickel B."/>
            <person name="Atanasova L."/>
            <person name="Karlsson M."/>
            <person name="Huettel B."/>
            <person name="Barry K.W."/>
            <person name="Haridas S."/>
            <person name="Chen C."/>
            <person name="Bauer D."/>
            <person name="Andreopoulos W."/>
            <person name="Pangilinan J."/>
            <person name="LaButti K."/>
            <person name="Riley R."/>
            <person name="Lipzen A."/>
            <person name="Clum A."/>
            <person name="Drula E."/>
            <person name="Henrissat B."/>
            <person name="Kohler A."/>
            <person name="Grigoriev I.V."/>
            <person name="Martin F.M."/>
            <person name="Hacquard S."/>
        </authorList>
    </citation>
    <scope>NUCLEOTIDE SEQUENCE</scope>
    <source>
        <strain evidence="2">MPI-CAGE-AT-0147</strain>
    </source>
</reference>
<name>A0A9P9J6Y1_9HYPO</name>
<dbReference type="SUPFAM" id="SSF54695">
    <property type="entry name" value="POZ domain"/>
    <property type="match status" value="1"/>
</dbReference>
<dbReference type="SMART" id="SM00225">
    <property type="entry name" value="BTB"/>
    <property type="match status" value="1"/>
</dbReference>
<feature type="domain" description="BTB" evidence="1">
    <location>
        <begin position="39"/>
        <end position="107"/>
    </location>
</feature>
<dbReference type="AlphaFoldDB" id="A0A9P9J6Y1"/>
<evidence type="ECO:0000313" key="3">
    <source>
        <dbReference type="Proteomes" id="UP000738349"/>
    </source>
</evidence>
<dbReference type="Pfam" id="PF00651">
    <property type="entry name" value="BTB"/>
    <property type="match status" value="1"/>
</dbReference>
<organism evidence="2 3">
    <name type="scientific">Dactylonectria macrodidyma</name>
    <dbReference type="NCBI Taxonomy" id="307937"/>
    <lineage>
        <taxon>Eukaryota</taxon>
        <taxon>Fungi</taxon>
        <taxon>Dikarya</taxon>
        <taxon>Ascomycota</taxon>
        <taxon>Pezizomycotina</taxon>
        <taxon>Sordariomycetes</taxon>
        <taxon>Hypocreomycetidae</taxon>
        <taxon>Hypocreales</taxon>
        <taxon>Nectriaceae</taxon>
        <taxon>Dactylonectria</taxon>
    </lineage>
</organism>
<proteinExistence type="predicted"/>
<dbReference type="PROSITE" id="PS50097">
    <property type="entry name" value="BTB"/>
    <property type="match status" value="1"/>
</dbReference>
<evidence type="ECO:0000259" key="1">
    <source>
        <dbReference type="PROSITE" id="PS50097"/>
    </source>
</evidence>
<accession>A0A9P9J6Y1</accession>
<dbReference type="OrthoDB" id="194443at2759"/>
<keyword evidence="3" id="KW-1185">Reference proteome</keyword>
<dbReference type="InterPro" id="IPR000210">
    <property type="entry name" value="BTB/POZ_dom"/>
</dbReference>
<dbReference type="EMBL" id="JAGMUV010000009">
    <property type="protein sequence ID" value="KAH7144077.1"/>
    <property type="molecule type" value="Genomic_DNA"/>
</dbReference>
<comment type="caution">
    <text evidence="2">The sequence shown here is derived from an EMBL/GenBank/DDBJ whole genome shotgun (WGS) entry which is preliminary data.</text>
</comment>
<dbReference type="Gene3D" id="3.30.710.10">
    <property type="entry name" value="Potassium Channel Kv1.1, Chain A"/>
    <property type="match status" value="1"/>
</dbReference>
<sequence length="255" mass="28626">MAPPKKKPRSSRIPPADDQLAESLLLSDHRTAWLVNDKQVVELQARGETFKVSKSVITKHSEYFEASFNGKFKEATQGIVQFEDDVDPRYLALYIGLAYSHSSIVPHTPPPPAESPEATAPPKTPLRDFVEVYKLCDRFISPVMACFIEKCIRTAISDGHRALFRTDADMVIQKALMKDFADAYEALEPGNTEQSDLGDLIIMYFCDGVNFQAWISSMEELMDRPRFVGHVSRGFASKLASLQGTKLRRKELKGP</sequence>
<protein>
    <recommendedName>
        <fullName evidence="1">BTB domain-containing protein</fullName>
    </recommendedName>
</protein>